<evidence type="ECO:0000313" key="1">
    <source>
        <dbReference type="EMBL" id="PSX04875.1"/>
    </source>
</evidence>
<comment type="caution">
    <text evidence="1">The sequence shown here is derived from an EMBL/GenBank/DDBJ whole genome shotgun (WGS) entry which is preliminary data.</text>
</comment>
<gene>
    <name evidence="1" type="ORF">C0W41_19625</name>
</gene>
<reference evidence="1 2" key="1">
    <citation type="submission" date="2018-01" db="EMBL/GenBank/DDBJ databases">
        <title>Whole genome sequencing of Histamine producing bacteria.</title>
        <authorList>
            <person name="Butler K."/>
        </authorList>
    </citation>
    <scope>NUCLEOTIDE SEQUENCE [LARGE SCALE GENOMIC DNA]</scope>
    <source>
        <strain evidence="1 2">A2-1</strain>
    </source>
</reference>
<dbReference type="AlphaFoldDB" id="A0A855S7B4"/>
<dbReference type="EMBL" id="PYOY01000015">
    <property type="protein sequence ID" value="PSX04875.1"/>
    <property type="molecule type" value="Genomic_DNA"/>
</dbReference>
<protein>
    <submittedName>
        <fullName evidence="1">Uncharacterized protein</fullName>
    </submittedName>
</protein>
<dbReference type="Proteomes" id="UP000241440">
    <property type="component" value="Unassembled WGS sequence"/>
</dbReference>
<name>A0A855S7B4_PHOAN</name>
<sequence>MTKDTSYKTNLVFFYSEGAPNDNALDLCENKQLVLDAAKDHVDNISYYTPKKLRDLGWDEFLKEYDNTGLATANPGMSKIGFSAWKPLIILLELEKLNDGDIVIYRDANIKKYPQLADYSGIKSVAEECLALCGFDFFTPHHDFPIQNKNITKTNVIRELGEDHIFSYEYPTIMGNFIIARKSEVSIALLKEWIAGCKHDEWINGEQYGELDPSFVHSTNEQAILSVIIANWIRKNKYNISRAYPFISFQGRNIKKIKFNTDFSYLSSLNSSKADHLALPKYVGKESLRGIFELSLATSKTFYYKKNYQIIKLIRKFNNSNDKINSRMTYLRDKLGKQ</sequence>
<dbReference type="GeneID" id="61231414"/>
<accession>A0A855S7B4</accession>
<organism evidence="1 2">
    <name type="scientific">Photobacterium angustum</name>
    <dbReference type="NCBI Taxonomy" id="661"/>
    <lineage>
        <taxon>Bacteria</taxon>
        <taxon>Pseudomonadati</taxon>
        <taxon>Pseudomonadota</taxon>
        <taxon>Gammaproteobacteria</taxon>
        <taxon>Vibrionales</taxon>
        <taxon>Vibrionaceae</taxon>
        <taxon>Photobacterium</taxon>
    </lineage>
</organism>
<proteinExistence type="predicted"/>
<dbReference type="RefSeq" id="WP_045130997.1">
    <property type="nucleotide sequence ID" value="NZ_JZSS01000024.1"/>
</dbReference>
<evidence type="ECO:0000313" key="2">
    <source>
        <dbReference type="Proteomes" id="UP000241440"/>
    </source>
</evidence>